<evidence type="ECO:0000313" key="3">
    <source>
        <dbReference type="Proteomes" id="UP000214666"/>
    </source>
</evidence>
<dbReference type="AlphaFoldDB" id="A0A222WNK1"/>
<keyword evidence="3" id="KW-1185">Reference proteome</keyword>
<gene>
    <name evidence="2" type="ORF">B4V02_13090</name>
</gene>
<sequence length="65" mass="7142">MNWFKRMFALLMAGSLALSPLGTEASAANSYTAVADPSQQYQTIEGWGTSLALSLSVPYYYIHLH</sequence>
<keyword evidence="1" id="KW-0732">Signal</keyword>
<feature type="signal peptide" evidence="1">
    <location>
        <begin position="1"/>
        <end position="27"/>
    </location>
</feature>
<evidence type="ECO:0000313" key="2">
    <source>
        <dbReference type="EMBL" id="ASR47542.1"/>
    </source>
</evidence>
<dbReference type="OrthoDB" id="9806701at2"/>
<accession>A0A222WNK1</accession>
<feature type="chain" id="PRO_5013324815" evidence="1">
    <location>
        <begin position="28"/>
        <end position="65"/>
    </location>
</feature>
<protein>
    <submittedName>
        <fullName evidence="2">Uncharacterized protein</fullName>
    </submittedName>
</protein>
<evidence type="ECO:0000256" key="1">
    <source>
        <dbReference type="SAM" id="SignalP"/>
    </source>
</evidence>
<reference evidence="2 3" key="1">
    <citation type="submission" date="2017-03" db="EMBL/GenBank/DDBJ databases">
        <title>Complete genome sequence of Paenibacillus Kribbensis producing bioflocculants.</title>
        <authorList>
            <person name="Lee H.-G."/>
            <person name="Oh H.-M."/>
        </authorList>
    </citation>
    <scope>NUCLEOTIDE SEQUENCE [LARGE SCALE GENOMIC DNA]</scope>
    <source>
        <strain evidence="2 3">AM49</strain>
    </source>
</reference>
<dbReference type="Proteomes" id="UP000214666">
    <property type="component" value="Chromosome"/>
</dbReference>
<name>A0A222WNK1_9BACL</name>
<organism evidence="2 3">
    <name type="scientific">Paenibacillus kribbensis</name>
    <dbReference type="NCBI Taxonomy" id="172713"/>
    <lineage>
        <taxon>Bacteria</taxon>
        <taxon>Bacillati</taxon>
        <taxon>Bacillota</taxon>
        <taxon>Bacilli</taxon>
        <taxon>Bacillales</taxon>
        <taxon>Paenibacillaceae</taxon>
        <taxon>Paenibacillus</taxon>
    </lineage>
</organism>
<dbReference type="RefSeq" id="WP_094155120.1">
    <property type="nucleotide sequence ID" value="NZ_CP020028.1"/>
</dbReference>
<proteinExistence type="predicted"/>
<dbReference type="EMBL" id="CP020028">
    <property type="protein sequence ID" value="ASR47542.1"/>
    <property type="molecule type" value="Genomic_DNA"/>
</dbReference>
<dbReference type="KEGG" id="pkb:B4V02_13090"/>